<reference evidence="4 5" key="1">
    <citation type="journal article" date="2018" name="Syst. Appl. Microbiol.">
        <title>Ereboglobus luteus gen. nov. sp. nov. from cockroach guts, and new insights into the oxygen relationship of the genera Opitutus and Didymococcus (Verrucomicrobia: Opitutaceae).</title>
        <authorList>
            <person name="Tegtmeier D."/>
            <person name="Belitz A."/>
            <person name="Radek R."/>
            <person name="Heimerl T."/>
            <person name="Brune A."/>
        </authorList>
    </citation>
    <scope>NUCLEOTIDE SEQUENCE [LARGE SCALE GENOMIC DNA]</scope>
    <source>
        <strain evidence="4 5">Ho45</strain>
    </source>
</reference>
<protein>
    <submittedName>
        <fullName evidence="4">Enoyl-CoA hydratase</fullName>
    </submittedName>
</protein>
<dbReference type="KEGG" id="elut:CKA38_13985"/>
<dbReference type="AlphaFoldDB" id="A0A2U8E5S8"/>
<gene>
    <name evidence="4" type="ORF">CKA38_13985</name>
</gene>
<comment type="subcellular location">
    <subcellularLocation>
        <location evidence="1">Peroxisome</location>
    </subcellularLocation>
</comment>
<dbReference type="CDD" id="cd06558">
    <property type="entry name" value="crotonase-like"/>
    <property type="match status" value="1"/>
</dbReference>
<dbReference type="InterPro" id="IPR051053">
    <property type="entry name" value="ECH/Chromodomain_protein"/>
</dbReference>
<evidence type="ECO:0000256" key="1">
    <source>
        <dbReference type="ARBA" id="ARBA00004275"/>
    </source>
</evidence>
<dbReference type="InterPro" id="IPR029045">
    <property type="entry name" value="ClpP/crotonase-like_dom_sf"/>
</dbReference>
<sequence length="256" mass="27240">MDNNIAASLDQGILQILITRPEKKNALTSEMYSAITRALLDGEQNPDVRVMLLGGAGGNFTAGNDLGDFLQNPPAKNDAPVFKFFECLAGLEKPLVAAVEGFAVGIGTTLLLHCDLVYAAPNARFILPFTSLGLSPEAGSSHLLAQRIGSAKASELILLGEPLTAEKALTLGLINDMVTEGGVMEFALARCAKLAAQPASAVRDAKALLKKTTKPALTDAIARETEVFLRRLSSPEAKEALSAFTEKRKPDFSRFK</sequence>
<dbReference type="OrthoDB" id="9775794at2"/>
<accession>A0A2U8E5S8</accession>
<keyword evidence="2" id="KW-0576">Peroxisome</keyword>
<keyword evidence="3" id="KW-0413">Isomerase</keyword>
<evidence type="ECO:0000256" key="3">
    <source>
        <dbReference type="ARBA" id="ARBA00023235"/>
    </source>
</evidence>
<organism evidence="4 5">
    <name type="scientific">Ereboglobus luteus</name>
    <dbReference type="NCBI Taxonomy" id="1796921"/>
    <lineage>
        <taxon>Bacteria</taxon>
        <taxon>Pseudomonadati</taxon>
        <taxon>Verrucomicrobiota</taxon>
        <taxon>Opitutia</taxon>
        <taxon>Opitutales</taxon>
        <taxon>Opitutaceae</taxon>
        <taxon>Ereboglobus</taxon>
    </lineage>
</organism>
<dbReference type="PANTHER" id="PTHR43684">
    <property type="match status" value="1"/>
</dbReference>
<dbReference type="InterPro" id="IPR001753">
    <property type="entry name" value="Enoyl-CoA_hydra/iso"/>
</dbReference>
<evidence type="ECO:0000256" key="2">
    <source>
        <dbReference type="ARBA" id="ARBA00023140"/>
    </source>
</evidence>
<evidence type="ECO:0000313" key="5">
    <source>
        <dbReference type="Proteomes" id="UP000244896"/>
    </source>
</evidence>
<dbReference type="SUPFAM" id="SSF52096">
    <property type="entry name" value="ClpP/crotonase"/>
    <property type="match status" value="1"/>
</dbReference>
<dbReference type="RefSeq" id="WP_108826115.1">
    <property type="nucleotide sequence ID" value="NZ_CP023004.1"/>
</dbReference>
<proteinExistence type="predicted"/>
<dbReference type="GO" id="GO:0004165">
    <property type="term" value="F:delta(3)-delta(2)-enoyl-CoA isomerase activity"/>
    <property type="evidence" value="ECO:0007669"/>
    <property type="project" value="UniProtKB-ARBA"/>
</dbReference>
<keyword evidence="5" id="KW-1185">Reference proteome</keyword>
<dbReference type="EMBL" id="CP023004">
    <property type="protein sequence ID" value="AWI10213.1"/>
    <property type="molecule type" value="Genomic_DNA"/>
</dbReference>
<evidence type="ECO:0000313" key="4">
    <source>
        <dbReference type="EMBL" id="AWI10213.1"/>
    </source>
</evidence>
<name>A0A2U8E5S8_9BACT</name>
<dbReference type="PANTHER" id="PTHR43684:SF1">
    <property type="entry name" value="ENOYL-COA DELTA ISOMERASE 2"/>
    <property type="match status" value="1"/>
</dbReference>
<dbReference type="Gene3D" id="3.90.226.10">
    <property type="entry name" value="2-enoyl-CoA Hydratase, Chain A, domain 1"/>
    <property type="match status" value="1"/>
</dbReference>
<dbReference type="Pfam" id="PF00378">
    <property type="entry name" value="ECH_1"/>
    <property type="match status" value="1"/>
</dbReference>
<dbReference type="Proteomes" id="UP000244896">
    <property type="component" value="Chromosome"/>
</dbReference>